<sequence length="490" mass="54287">MIDFSFHFLFSSLHFLILKCKSSCCFNNLYSGDLFLPPGPSTSSVPPLLTLSPIPDMATWLYMPNLQFCSPQIESKLNRSHARLYGLRHHQSSLNFNSFKVVCSSNSNYKQNNDQPEPTGIQLYRDIERLLTETVRQSQDGWGSISDWKEIDGAWVLKPRNTKPVAVVHFVGGIFVGAAPQLTYRLFLERLSEKGILVIATPYASGFDHFFIADEVQFKFDRCVRSLHETVQDLPSFGIGHSLGSVIHLLIGSRYAVQRCGNVYMAFNNKDASMAVPLFSPVLLPMAQSIGPILSQIASSPTIRLGAEMTMKNLENLSPPIMKQVIPLVEQLPPLYMDLANGRDNFSPKPEETRRLIKSYYGISRNLLVKFKDDTIDETPVLAQVLSSEAAISSVLDMSIRSLPGDHGLPLQQALPDVPPGMVDAVNRGGEFWANLAAGTPLETVAKEVSNSLGVESTAFRANNSKELDLLVDTIADWMINNAGTRLLKP</sequence>
<feature type="chain" id="PRO_5042045163" evidence="1">
    <location>
        <begin position="23"/>
        <end position="490"/>
    </location>
</feature>
<dbReference type="AlphaFoldDB" id="A0AAD8LC52"/>
<dbReference type="PANTHER" id="PTHR34127:SF1">
    <property type="entry name" value="OS04G0405600 PROTEIN"/>
    <property type="match status" value="1"/>
</dbReference>
<proteinExistence type="predicted"/>
<dbReference type="InterPro" id="IPR010765">
    <property type="entry name" value="DUF1350"/>
</dbReference>
<dbReference type="InterPro" id="IPR029058">
    <property type="entry name" value="AB_hydrolase_fold"/>
</dbReference>
<feature type="signal peptide" evidence="1">
    <location>
        <begin position="1"/>
        <end position="22"/>
    </location>
</feature>
<keyword evidence="3" id="KW-1185">Reference proteome</keyword>
<dbReference type="SUPFAM" id="SSF53474">
    <property type="entry name" value="alpha/beta-Hydrolases"/>
    <property type="match status" value="1"/>
</dbReference>
<comment type="caution">
    <text evidence="2">The sequence shown here is derived from an EMBL/GenBank/DDBJ whole genome shotgun (WGS) entry which is preliminary data.</text>
</comment>
<gene>
    <name evidence="2" type="ORF">QVD17_03902</name>
</gene>
<evidence type="ECO:0000313" key="2">
    <source>
        <dbReference type="EMBL" id="KAK1438099.1"/>
    </source>
</evidence>
<dbReference type="Proteomes" id="UP001229421">
    <property type="component" value="Unassembled WGS sequence"/>
</dbReference>
<dbReference type="EMBL" id="JAUHHV010000001">
    <property type="protein sequence ID" value="KAK1438099.1"/>
    <property type="molecule type" value="Genomic_DNA"/>
</dbReference>
<accession>A0AAD8LC52</accession>
<evidence type="ECO:0000313" key="3">
    <source>
        <dbReference type="Proteomes" id="UP001229421"/>
    </source>
</evidence>
<name>A0AAD8LC52_TARER</name>
<organism evidence="2 3">
    <name type="scientific">Tagetes erecta</name>
    <name type="common">African marigold</name>
    <dbReference type="NCBI Taxonomy" id="13708"/>
    <lineage>
        <taxon>Eukaryota</taxon>
        <taxon>Viridiplantae</taxon>
        <taxon>Streptophyta</taxon>
        <taxon>Embryophyta</taxon>
        <taxon>Tracheophyta</taxon>
        <taxon>Spermatophyta</taxon>
        <taxon>Magnoliopsida</taxon>
        <taxon>eudicotyledons</taxon>
        <taxon>Gunneridae</taxon>
        <taxon>Pentapetalae</taxon>
        <taxon>asterids</taxon>
        <taxon>campanulids</taxon>
        <taxon>Asterales</taxon>
        <taxon>Asteraceae</taxon>
        <taxon>Asteroideae</taxon>
        <taxon>Heliantheae alliance</taxon>
        <taxon>Tageteae</taxon>
        <taxon>Tagetes</taxon>
    </lineage>
</organism>
<dbReference type="Pfam" id="PF07082">
    <property type="entry name" value="DUF1350"/>
    <property type="match status" value="1"/>
</dbReference>
<evidence type="ECO:0000256" key="1">
    <source>
        <dbReference type="SAM" id="SignalP"/>
    </source>
</evidence>
<keyword evidence="1" id="KW-0732">Signal</keyword>
<protein>
    <submittedName>
        <fullName evidence="2">Uncharacterized protein</fullName>
    </submittedName>
</protein>
<dbReference type="PANTHER" id="PTHR34127">
    <property type="entry name" value="OS04G0405600 PROTEIN"/>
    <property type="match status" value="1"/>
</dbReference>
<reference evidence="2" key="1">
    <citation type="journal article" date="2023" name="bioRxiv">
        <title>Improved chromosome-level genome assembly for marigold (Tagetes erecta).</title>
        <authorList>
            <person name="Jiang F."/>
            <person name="Yuan L."/>
            <person name="Wang S."/>
            <person name="Wang H."/>
            <person name="Xu D."/>
            <person name="Wang A."/>
            <person name="Fan W."/>
        </authorList>
    </citation>
    <scope>NUCLEOTIDE SEQUENCE</scope>
    <source>
        <strain evidence="2">WSJ</strain>
        <tissue evidence="2">Leaf</tissue>
    </source>
</reference>